<evidence type="ECO:0000256" key="2">
    <source>
        <dbReference type="ARBA" id="ARBA00023125"/>
    </source>
</evidence>
<dbReference type="SMART" id="SM00346">
    <property type="entry name" value="HTH_ICLR"/>
    <property type="match status" value="1"/>
</dbReference>
<evidence type="ECO:0000259" key="5">
    <source>
        <dbReference type="PROSITE" id="PS51078"/>
    </source>
</evidence>
<dbReference type="Pfam" id="PF09339">
    <property type="entry name" value="HTH_IclR"/>
    <property type="match status" value="1"/>
</dbReference>
<dbReference type="InterPro" id="IPR005471">
    <property type="entry name" value="Tscrpt_reg_IclR_N"/>
</dbReference>
<keyword evidence="3" id="KW-0804">Transcription</keyword>
<dbReference type="EMBL" id="FQZQ01000002">
    <property type="protein sequence ID" value="SHI60323.1"/>
    <property type="molecule type" value="Genomic_DNA"/>
</dbReference>
<gene>
    <name evidence="6" type="ORF">SAMN05444000_10265</name>
</gene>
<dbReference type="Gene3D" id="3.30.450.40">
    <property type="match status" value="1"/>
</dbReference>
<dbReference type="RefSeq" id="WP_073249214.1">
    <property type="nucleotide sequence ID" value="NZ_FQZQ01000002.1"/>
</dbReference>
<evidence type="ECO:0000256" key="1">
    <source>
        <dbReference type="ARBA" id="ARBA00023015"/>
    </source>
</evidence>
<dbReference type="InterPro" id="IPR036390">
    <property type="entry name" value="WH_DNA-bd_sf"/>
</dbReference>
<dbReference type="GO" id="GO:0003677">
    <property type="term" value="F:DNA binding"/>
    <property type="evidence" value="ECO:0007669"/>
    <property type="project" value="UniProtKB-KW"/>
</dbReference>
<dbReference type="PANTHER" id="PTHR30136:SF24">
    <property type="entry name" value="HTH-TYPE TRANSCRIPTIONAL REPRESSOR ALLR"/>
    <property type="match status" value="1"/>
</dbReference>
<keyword evidence="2" id="KW-0238">DNA-binding</keyword>
<dbReference type="Proteomes" id="UP000183982">
    <property type="component" value="Unassembled WGS sequence"/>
</dbReference>
<dbReference type="STRING" id="1470563.SAMN05444000_10265"/>
<evidence type="ECO:0000256" key="3">
    <source>
        <dbReference type="ARBA" id="ARBA00023163"/>
    </source>
</evidence>
<dbReference type="Gene3D" id="1.10.10.10">
    <property type="entry name" value="Winged helix-like DNA-binding domain superfamily/Winged helix DNA-binding domain"/>
    <property type="match status" value="1"/>
</dbReference>
<accession>A0A1M6CHC8</accession>
<feature type="domain" description="HTH iclR-type" evidence="4">
    <location>
        <begin position="1"/>
        <end position="63"/>
    </location>
</feature>
<reference evidence="7" key="1">
    <citation type="submission" date="2016-11" db="EMBL/GenBank/DDBJ databases">
        <authorList>
            <person name="Varghese N."/>
            <person name="Submissions S."/>
        </authorList>
    </citation>
    <scope>NUCLEOTIDE SEQUENCE [LARGE SCALE GENOMIC DNA]</scope>
    <source>
        <strain evidence="7">DSM 100564</strain>
    </source>
</reference>
<dbReference type="GO" id="GO:0003700">
    <property type="term" value="F:DNA-binding transcription factor activity"/>
    <property type="evidence" value="ECO:0007669"/>
    <property type="project" value="TreeGrafter"/>
</dbReference>
<protein>
    <submittedName>
        <fullName evidence="6">Transcriptional regulator, IclR family</fullName>
    </submittedName>
</protein>
<feature type="domain" description="IclR-ED" evidence="5">
    <location>
        <begin position="64"/>
        <end position="247"/>
    </location>
</feature>
<proteinExistence type="predicted"/>
<keyword evidence="7" id="KW-1185">Reference proteome</keyword>
<organism evidence="6 7">
    <name type="scientific">Shimia gijangensis</name>
    <dbReference type="NCBI Taxonomy" id="1470563"/>
    <lineage>
        <taxon>Bacteria</taxon>
        <taxon>Pseudomonadati</taxon>
        <taxon>Pseudomonadota</taxon>
        <taxon>Alphaproteobacteria</taxon>
        <taxon>Rhodobacterales</taxon>
        <taxon>Roseobacteraceae</taxon>
    </lineage>
</organism>
<evidence type="ECO:0000313" key="7">
    <source>
        <dbReference type="Proteomes" id="UP000183982"/>
    </source>
</evidence>
<dbReference type="InterPro" id="IPR029016">
    <property type="entry name" value="GAF-like_dom_sf"/>
</dbReference>
<keyword evidence="1" id="KW-0805">Transcription regulation</keyword>
<evidence type="ECO:0000313" key="6">
    <source>
        <dbReference type="EMBL" id="SHI60323.1"/>
    </source>
</evidence>
<dbReference type="Pfam" id="PF01614">
    <property type="entry name" value="IclR_C"/>
    <property type="match status" value="1"/>
</dbReference>
<dbReference type="InterPro" id="IPR036388">
    <property type="entry name" value="WH-like_DNA-bd_sf"/>
</dbReference>
<evidence type="ECO:0000259" key="4">
    <source>
        <dbReference type="PROSITE" id="PS51077"/>
    </source>
</evidence>
<dbReference type="SUPFAM" id="SSF55781">
    <property type="entry name" value="GAF domain-like"/>
    <property type="match status" value="1"/>
</dbReference>
<dbReference type="GO" id="GO:0045892">
    <property type="term" value="P:negative regulation of DNA-templated transcription"/>
    <property type="evidence" value="ECO:0007669"/>
    <property type="project" value="TreeGrafter"/>
</dbReference>
<dbReference type="OrthoDB" id="6811967at2"/>
<dbReference type="AlphaFoldDB" id="A0A1M6CHC8"/>
<name>A0A1M6CHC8_9RHOB</name>
<dbReference type="InterPro" id="IPR014757">
    <property type="entry name" value="Tscrpt_reg_IclR_C"/>
</dbReference>
<dbReference type="InterPro" id="IPR050707">
    <property type="entry name" value="HTH_MetabolicPath_Reg"/>
</dbReference>
<dbReference type="PANTHER" id="PTHR30136">
    <property type="entry name" value="HELIX-TURN-HELIX TRANSCRIPTIONAL REGULATOR, ICLR FAMILY"/>
    <property type="match status" value="1"/>
</dbReference>
<dbReference type="PROSITE" id="PS51078">
    <property type="entry name" value="ICLR_ED"/>
    <property type="match status" value="1"/>
</dbReference>
<dbReference type="PROSITE" id="PS51077">
    <property type="entry name" value="HTH_ICLR"/>
    <property type="match status" value="1"/>
</dbReference>
<dbReference type="SUPFAM" id="SSF46785">
    <property type="entry name" value="Winged helix' DNA-binding domain"/>
    <property type="match status" value="1"/>
</dbReference>
<sequence length="267" mass="29496">MGTVSKGLSLLGYFSRSRAKIGLSEMTRLSGMNKATVYRLMTELAEQGFVEQIGTGREYRLGPVFPRLAALREAAVPMREVVQNLLRRLSEATGETAHMSIHQGDRLTVVSYCYSPLHGTRVTMEDAEQITFHSTSSGHAVLAFGASSLVDDVLGRPLEKKTDLTETDPDVIRQRLRETRIQGFAESISGHEMDVHSHACPIFDAQQNCYGAVAVAAPVARMTPELRHTIRRELMLASLEMTRLLGGFIPEEFKLKLTAFEAETANA</sequence>